<keyword evidence="6 7" id="KW-0472">Membrane</keyword>
<dbReference type="PANTHER" id="PTHR42770:SF15">
    <property type="entry name" value="GLUTAMATE_GAMMA-AMINOBUTYRATE ANTIPORTER-RELATED"/>
    <property type="match status" value="1"/>
</dbReference>
<evidence type="ECO:0000256" key="5">
    <source>
        <dbReference type="ARBA" id="ARBA00022989"/>
    </source>
</evidence>
<dbReference type="EMBL" id="CP000416">
    <property type="protein sequence ID" value="ABJ65259.1"/>
    <property type="molecule type" value="Genomic_DNA"/>
</dbReference>
<feature type="transmembrane region" description="Helical" evidence="7">
    <location>
        <begin position="263"/>
        <end position="286"/>
    </location>
</feature>
<dbReference type="RefSeq" id="WP_011668780.1">
    <property type="nucleotide sequence ID" value="NC_008497.1"/>
</dbReference>
<feature type="transmembrane region" description="Helical" evidence="7">
    <location>
        <begin position="87"/>
        <end position="107"/>
    </location>
</feature>
<keyword evidence="9" id="KW-1185">Reference proteome</keyword>
<dbReference type="eggNOG" id="COG0531">
    <property type="taxonomic scope" value="Bacteria"/>
</dbReference>
<accession>Q03NG3</accession>
<feature type="transmembrane region" description="Helical" evidence="7">
    <location>
        <begin position="225"/>
        <end position="248"/>
    </location>
</feature>
<evidence type="ECO:0000256" key="1">
    <source>
        <dbReference type="ARBA" id="ARBA00004651"/>
    </source>
</evidence>
<keyword evidence="3" id="KW-1003">Cell membrane</keyword>
<dbReference type="Proteomes" id="UP000001652">
    <property type="component" value="Chromosome"/>
</dbReference>
<feature type="transmembrane region" description="Helical" evidence="7">
    <location>
        <begin position="190"/>
        <end position="213"/>
    </location>
</feature>
<evidence type="ECO:0000256" key="3">
    <source>
        <dbReference type="ARBA" id="ARBA00022475"/>
    </source>
</evidence>
<evidence type="ECO:0000313" key="8">
    <source>
        <dbReference type="EMBL" id="ABJ65259.1"/>
    </source>
</evidence>
<keyword evidence="2" id="KW-0813">Transport</keyword>
<dbReference type="STRING" id="387344.LVIS_2209"/>
<dbReference type="AlphaFoldDB" id="Q03NG3"/>
<dbReference type="GO" id="GO:0022857">
    <property type="term" value="F:transmembrane transporter activity"/>
    <property type="evidence" value="ECO:0007669"/>
    <property type="project" value="InterPro"/>
</dbReference>
<evidence type="ECO:0000313" key="9">
    <source>
        <dbReference type="Proteomes" id="UP000001652"/>
    </source>
</evidence>
<feature type="transmembrane region" description="Helical" evidence="7">
    <location>
        <begin position="427"/>
        <end position="447"/>
    </location>
</feature>
<protein>
    <submittedName>
        <fullName evidence="8">Amino acid transporter</fullName>
    </submittedName>
</protein>
<dbReference type="KEGG" id="lbr:LVIS_2209"/>
<keyword evidence="4 7" id="KW-0812">Transmembrane</keyword>
<feature type="transmembrane region" description="Helical" evidence="7">
    <location>
        <begin position="119"/>
        <end position="137"/>
    </location>
</feature>
<dbReference type="PANTHER" id="PTHR42770">
    <property type="entry name" value="AMINO ACID TRANSPORTER-RELATED"/>
    <property type="match status" value="1"/>
</dbReference>
<evidence type="ECO:0000256" key="7">
    <source>
        <dbReference type="SAM" id="Phobius"/>
    </source>
</evidence>
<evidence type="ECO:0000256" key="2">
    <source>
        <dbReference type="ARBA" id="ARBA00022448"/>
    </source>
</evidence>
<dbReference type="PIRSF" id="PIRSF006060">
    <property type="entry name" value="AA_transporter"/>
    <property type="match status" value="1"/>
</dbReference>
<dbReference type="Gene3D" id="1.20.1740.10">
    <property type="entry name" value="Amino acid/polyamine transporter I"/>
    <property type="match status" value="1"/>
</dbReference>
<feature type="transmembrane region" description="Helical" evidence="7">
    <location>
        <begin position="392"/>
        <end position="415"/>
    </location>
</feature>
<reference evidence="8 9" key="1">
    <citation type="journal article" date="2006" name="Proc. Natl. Acad. Sci. U.S.A.">
        <title>Comparative genomics of the lactic acid bacteria.</title>
        <authorList>
            <person name="Makarova K."/>
            <person name="Slesarev A."/>
            <person name="Wolf Y."/>
            <person name="Sorokin A."/>
            <person name="Mirkin B."/>
            <person name="Koonin E."/>
            <person name="Pavlov A."/>
            <person name="Pavlova N."/>
            <person name="Karamychev V."/>
            <person name="Polouchine N."/>
            <person name="Shakhova V."/>
            <person name="Grigoriev I."/>
            <person name="Lou Y."/>
            <person name="Rohksar D."/>
            <person name="Lucas S."/>
            <person name="Huang K."/>
            <person name="Goodstein D.M."/>
            <person name="Hawkins T."/>
            <person name="Plengvidhya V."/>
            <person name="Welker D."/>
            <person name="Hughes J."/>
            <person name="Goh Y."/>
            <person name="Benson A."/>
            <person name="Baldwin K."/>
            <person name="Lee J.H."/>
            <person name="Diaz-Muniz I."/>
            <person name="Dosti B."/>
            <person name="Smeianov V."/>
            <person name="Wechter W."/>
            <person name="Barabote R."/>
            <person name="Lorca G."/>
            <person name="Altermann E."/>
            <person name="Barrangou R."/>
            <person name="Ganesan B."/>
            <person name="Xie Y."/>
            <person name="Rawsthorne H."/>
            <person name="Tamir D."/>
            <person name="Parker C."/>
            <person name="Breidt F."/>
            <person name="Broadbent J."/>
            <person name="Hutkins R."/>
            <person name="O'Sullivan D."/>
            <person name="Steele J."/>
            <person name="Unlu G."/>
            <person name="Saier M."/>
            <person name="Klaenhammer T."/>
            <person name="Richardson P."/>
            <person name="Kozyavkin S."/>
            <person name="Weimer B."/>
            <person name="Mills D."/>
        </authorList>
    </citation>
    <scope>NUCLEOTIDE SEQUENCE [LARGE SCALE GENOMIC DNA]</scope>
    <source>
        <strain evidence="9">ATCC 367 / BCRC 12310 / CIP 105137 / JCM 1170 / LMG 11437 / NCIMB 947 / NCTC 947</strain>
    </source>
</reference>
<dbReference type="InterPro" id="IPR002293">
    <property type="entry name" value="AA/rel_permease1"/>
</dbReference>
<feature type="transmembrane region" description="Helical" evidence="7">
    <location>
        <begin position="325"/>
        <end position="343"/>
    </location>
</feature>
<dbReference type="PATRIC" id="fig|387344.15.peg.2115"/>
<keyword evidence="5 7" id="KW-1133">Transmembrane helix</keyword>
<sequence length="461" mass="50766">METEKKKFRLFDAVLMSVVVIMVVESVAPAAAIGPSQFFWWFFLLILFFIPYGLISSELGTTYAGDGGLYDWVKQAFGPRWGGRLAWLYWINYPIWMASLAVLFVQVGGQIFGLKLTGWVSILIQLLFVWVVVLVGNKPVSESKWIMNLAAFAKIVTILALGGLGIYVAMTRGVANSFSVHSLLPQMNLSGLSNLSVIIFNFLGFEVVATMADDMDNPKKQIPQAIIYGGILIAIFYLLGAFGMGAAIPTDKLSASSGLIDSFVLLIGHMNWFVVLIGIFFLYILVSEMISWALGVNYVADYAGKDHVLPQIFAKEDAKGMPVGTGYLNGIVATILVIAGPLLPDQNIFWAFFSLNVVALLLSYTLMFPAFWELRRKDPHTERPFHVPGGSVMINLMTWVPEVLLILTIIFSVVPMNGSAAEISAKVPVLIGVIITIVIGEIVVRYAEHHQAQLENQTTKD</sequence>
<comment type="subcellular location">
    <subcellularLocation>
        <location evidence="1">Cell membrane</location>
        <topology evidence="1">Multi-pass membrane protein</topology>
    </subcellularLocation>
</comment>
<evidence type="ECO:0000256" key="6">
    <source>
        <dbReference type="ARBA" id="ARBA00023136"/>
    </source>
</evidence>
<feature type="transmembrane region" description="Helical" evidence="7">
    <location>
        <begin position="149"/>
        <end position="170"/>
    </location>
</feature>
<evidence type="ECO:0000256" key="4">
    <source>
        <dbReference type="ARBA" id="ARBA00022692"/>
    </source>
</evidence>
<organism evidence="8 9">
    <name type="scientific">Levilactobacillus brevis (strain ATCC 367 / BCRC 12310 / CIP 105137 / JCM 1170 / LMG 11437 / NCIMB 947 / NCTC 947)</name>
    <name type="common">Lactobacillus brevis</name>
    <dbReference type="NCBI Taxonomy" id="387344"/>
    <lineage>
        <taxon>Bacteria</taxon>
        <taxon>Bacillati</taxon>
        <taxon>Bacillota</taxon>
        <taxon>Bacilli</taxon>
        <taxon>Lactobacillales</taxon>
        <taxon>Lactobacillaceae</taxon>
        <taxon>Levilactobacillus</taxon>
    </lineage>
</organism>
<feature type="transmembrane region" description="Helical" evidence="7">
    <location>
        <begin position="38"/>
        <end position="55"/>
    </location>
</feature>
<feature type="transmembrane region" description="Helical" evidence="7">
    <location>
        <begin position="12"/>
        <end position="32"/>
    </location>
</feature>
<dbReference type="GO" id="GO:0005886">
    <property type="term" value="C:plasma membrane"/>
    <property type="evidence" value="ECO:0007669"/>
    <property type="project" value="UniProtKB-SubCell"/>
</dbReference>
<dbReference type="HOGENOM" id="CLU_020854_1_0_9"/>
<dbReference type="Pfam" id="PF13520">
    <property type="entry name" value="AA_permease_2"/>
    <property type="match status" value="1"/>
</dbReference>
<feature type="transmembrane region" description="Helical" evidence="7">
    <location>
        <begin position="349"/>
        <end position="372"/>
    </location>
</feature>
<proteinExistence type="predicted"/>
<dbReference type="InterPro" id="IPR050367">
    <property type="entry name" value="APC_superfamily"/>
</dbReference>
<name>Q03NG3_LEVBA</name>
<gene>
    <name evidence="8" type="ordered locus">LVIS_2209</name>
</gene>